<dbReference type="PROSITE" id="PS51194">
    <property type="entry name" value="HELICASE_CTER"/>
    <property type="match status" value="1"/>
</dbReference>
<dbReference type="AlphaFoldDB" id="A0A845DMA5"/>
<evidence type="ECO:0000256" key="2">
    <source>
        <dbReference type="ARBA" id="ARBA00022741"/>
    </source>
</evidence>
<dbReference type="Gene3D" id="2.40.10.170">
    <property type="match status" value="1"/>
</dbReference>
<evidence type="ECO:0000259" key="10">
    <source>
        <dbReference type="PROSITE" id="PS51194"/>
    </source>
</evidence>
<dbReference type="Pfam" id="PF00271">
    <property type="entry name" value="Helicase_C"/>
    <property type="match status" value="1"/>
</dbReference>
<dbReference type="GO" id="GO:0006281">
    <property type="term" value="P:DNA repair"/>
    <property type="evidence" value="ECO:0007669"/>
    <property type="project" value="UniProtKB-KW"/>
</dbReference>
<keyword evidence="1" id="KW-0963">Cytoplasm</keyword>
<dbReference type="GO" id="GO:0003678">
    <property type="term" value="F:DNA helicase activity"/>
    <property type="evidence" value="ECO:0007669"/>
    <property type="project" value="TreeGrafter"/>
</dbReference>
<evidence type="ECO:0000313" key="11">
    <source>
        <dbReference type="EMBL" id="MYE38473.1"/>
    </source>
</evidence>
<dbReference type="Proteomes" id="UP000449092">
    <property type="component" value="Unassembled WGS sequence"/>
</dbReference>
<dbReference type="Gene3D" id="3.30.2060.10">
    <property type="entry name" value="Penicillin-binding protein 1b domain"/>
    <property type="match status" value="1"/>
</dbReference>
<keyword evidence="4" id="KW-0378">Hydrolase</keyword>
<keyword evidence="7" id="KW-0238">DNA-binding</keyword>
<organism evidence="11 12">
    <name type="scientific">Candidatus Spechtbacteria bacterium SB0662_bin_43</name>
    <dbReference type="NCBI Taxonomy" id="2604897"/>
    <lineage>
        <taxon>Bacteria</taxon>
        <taxon>Candidatus Spechtiibacteriota</taxon>
    </lineage>
</organism>
<dbReference type="InterPro" id="IPR041471">
    <property type="entry name" value="UvrB_inter"/>
</dbReference>
<evidence type="ECO:0000256" key="5">
    <source>
        <dbReference type="ARBA" id="ARBA00022806"/>
    </source>
</evidence>
<evidence type="ECO:0000256" key="1">
    <source>
        <dbReference type="ARBA" id="ARBA00022490"/>
    </source>
</evidence>
<keyword evidence="6" id="KW-0067">ATP-binding</keyword>
<dbReference type="Pfam" id="PF17757">
    <property type="entry name" value="UvrB_inter"/>
    <property type="match status" value="1"/>
</dbReference>
<gene>
    <name evidence="11" type="ORF">F4X82_03070</name>
</gene>
<accession>A0A845DMA5</accession>
<dbReference type="GO" id="GO:0003677">
    <property type="term" value="F:DNA binding"/>
    <property type="evidence" value="ECO:0007669"/>
    <property type="project" value="UniProtKB-KW"/>
</dbReference>
<dbReference type="InterPro" id="IPR003711">
    <property type="entry name" value="CarD-like/TRCF_RID"/>
</dbReference>
<dbReference type="PROSITE" id="PS51192">
    <property type="entry name" value="HELICASE_ATP_BIND_1"/>
    <property type="match status" value="1"/>
</dbReference>
<comment type="caution">
    <text evidence="11">The sequence shown here is derived from an EMBL/GenBank/DDBJ whole genome shotgun (WGS) entry which is preliminary data.</text>
</comment>
<dbReference type="InterPro" id="IPR011545">
    <property type="entry name" value="DEAD/DEAH_box_helicase_dom"/>
</dbReference>
<evidence type="ECO:0000256" key="6">
    <source>
        <dbReference type="ARBA" id="ARBA00022840"/>
    </source>
</evidence>
<dbReference type="SMART" id="SM01058">
    <property type="entry name" value="CarD_TRCF"/>
    <property type="match status" value="1"/>
</dbReference>
<dbReference type="PANTHER" id="PTHR47964">
    <property type="entry name" value="ATP-DEPENDENT DNA HELICASE HOMOLOG RECG, CHLOROPLASTIC"/>
    <property type="match status" value="1"/>
</dbReference>
<keyword evidence="5 11" id="KW-0347">Helicase</keyword>
<evidence type="ECO:0000256" key="3">
    <source>
        <dbReference type="ARBA" id="ARBA00022763"/>
    </source>
</evidence>
<keyword evidence="3" id="KW-0227">DNA damage</keyword>
<dbReference type="PANTHER" id="PTHR47964:SF1">
    <property type="entry name" value="ATP-DEPENDENT DNA HELICASE HOMOLOG RECG, CHLOROPLASTIC"/>
    <property type="match status" value="1"/>
</dbReference>
<feature type="domain" description="Helicase ATP-binding" evidence="9">
    <location>
        <begin position="302"/>
        <end position="465"/>
    </location>
</feature>
<name>A0A845DMA5_9BACT</name>
<dbReference type="InterPro" id="IPR027417">
    <property type="entry name" value="P-loop_NTPase"/>
</dbReference>
<evidence type="ECO:0000259" key="9">
    <source>
        <dbReference type="PROSITE" id="PS51192"/>
    </source>
</evidence>
<dbReference type="InterPro" id="IPR014001">
    <property type="entry name" value="Helicase_ATP-bd"/>
</dbReference>
<dbReference type="Pfam" id="PF00270">
    <property type="entry name" value="DEAD"/>
    <property type="match status" value="1"/>
</dbReference>
<dbReference type="CDD" id="cd17991">
    <property type="entry name" value="DEXHc_TRCF"/>
    <property type="match status" value="1"/>
</dbReference>
<evidence type="ECO:0000256" key="7">
    <source>
        <dbReference type="ARBA" id="ARBA00023125"/>
    </source>
</evidence>
<dbReference type="GO" id="GO:0005524">
    <property type="term" value="F:ATP binding"/>
    <property type="evidence" value="ECO:0007669"/>
    <property type="project" value="UniProtKB-KW"/>
</dbReference>
<dbReference type="EMBL" id="VXOY01000026">
    <property type="protein sequence ID" value="MYE38473.1"/>
    <property type="molecule type" value="Genomic_DNA"/>
</dbReference>
<dbReference type="InterPro" id="IPR047112">
    <property type="entry name" value="RecG/Mfd"/>
</dbReference>
<dbReference type="InterPro" id="IPR001650">
    <property type="entry name" value="Helicase_C-like"/>
</dbReference>
<dbReference type="Gene3D" id="3.40.50.300">
    <property type="entry name" value="P-loop containing nucleotide triphosphate hydrolases"/>
    <property type="match status" value="2"/>
</dbReference>
<keyword evidence="2" id="KW-0547">Nucleotide-binding</keyword>
<evidence type="ECO:0000313" key="12">
    <source>
        <dbReference type="Proteomes" id="UP000449092"/>
    </source>
</evidence>
<evidence type="ECO:0000256" key="8">
    <source>
        <dbReference type="ARBA" id="ARBA00023204"/>
    </source>
</evidence>
<dbReference type="SUPFAM" id="SSF52540">
    <property type="entry name" value="P-loop containing nucleoside triphosphate hydrolases"/>
    <property type="match status" value="3"/>
</dbReference>
<dbReference type="SMART" id="SM00490">
    <property type="entry name" value="HELICc"/>
    <property type="match status" value="1"/>
</dbReference>
<feature type="non-terminal residue" evidence="11">
    <location>
        <position position="1"/>
    </location>
</feature>
<protein>
    <submittedName>
        <fullName evidence="11">DEAD/DEAH box helicase</fullName>
    </submittedName>
</protein>
<evidence type="ECO:0000256" key="4">
    <source>
        <dbReference type="ARBA" id="ARBA00022801"/>
    </source>
</evidence>
<reference evidence="11 12" key="1">
    <citation type="submission" date="2019-09" db="EMBL/GenBank/DDBJ databases">
        <title>Characterisation of the sponge microbiome using genome-centric metagenomics.</title>
        <authorList>
            <person name="Engelberts J.P."/>
            <person name="Robbins S.J."/>
            <person name="De Goeij J.M."/>
            <person name="Aranda M."/>
            <person name="Bell S.C."/>
            <person name="Webster N.S."/>
        </authorList>
    </citation>
    <scope>NUCLEOTIDE SEQUENCE [LARGE SCALE GENOMIC DNA]</scope>
    <source>
        <strain evidence="11">SB0662_bin_43</strain>
    </source>
</reference>
<proteinExistence type="predicted"/>
<sequence>HPSSSLSSSLIFGHSLMGSQQDSIGIVRIDPSFFTLGQIWFEKNEKNIQQQAKNPFSWWNNNYKEIDKDERISISALSRTLSDWGYQKATTIRHPGEFSVRGGIIDIFPINKKCAFRIEFQGNSVEQIVPLNHITTDPDILLKQSVIQPTDKRVRDEKTKHEYQKMLSSLQENSYVVHIDHGIGIFIGTETIKDTEYLVLEYAEKDTLRVPVVTIGRITPYIGFTNPHLTRLGGNLWNKTKQTVKEDVIKTAQELIALYAQRELAQKKPYAIDYSLENLLEASFPFEETKDQRTAIEDIRKDLKSTAPMDRVVCGDVGFGKTEVAMRAAAMALGSGYQVALVAPTTVLAHQHYKTFVQRFAQTNEPVRIAKLTRIESTKDQKATIDDLSKNKVDIVIGTHRLLQKDVRFSTLGLIIIDEEQRFGVKQKEILKKDRAFIDVLSLSATPIPRTLSTALSGIRNISIITTPPQERHPIQTIVQKSNDTIIRNAIRAELKRDGQVYYLHNRILSLQQCVQRVQALVPEARIAFLHAKLPEKTIIETIDAFAEHRIDVLISTTIMENGLDMANANTLIVENATMLGLAQAHQIRGRIGRSNTKAIAYFLYPSAKLPEKAKARIRALQESEALGSGYTIAMRDLEIRGAGNLLGREQSGHIARIGFNLYCQMLNEAVEELQRKT</sequence>
<feature type="domain" description="Helicase C-terminal" evidence="10">
    <location>
        <begin position="474"/>
        <end position="639"/>
    </location>
</feature>
<keyword evidence="8" id="KW-0234">DNA repair</keyword>
<dbReference type="Pfam" id="PF02559">
    <property type="entry name" value="CarD_TRCF_RID"/>
    <property type="match status" value="1"/>
</dbReference>
<dbReference type="GO" id="GO:0016787">
    <property type="term" value="F:hydrolase activity"/>
    <property type="evidence" value="ECO:0007669"/>
    <property type="project" value="UniProtKB-KW"/>
</dbReference>
<dbReference type="SMART" id="SM00487">
    <property type="entry name" value="DEXDc"/>
    <property type="match status" value="1"/>
</dbReference>